<accession>A0A6C0BLI2</accession>
<proteinExistence type="predicted"/>
<dbReference type="EMBL" id="MN739179">
    <property type="protein sequence ID" value="QHS92429.1"/>
    <property type="molecule type" value="Genomic_DNA"/>
</dbReference>
<reference evidence="1" key="1">
    <citation type="journal article" date="2020" name="Nature">
        <title>Giant virus diversity and host interactions through global metagenomics.</title>
        <authorList>
            <person name="Schulz F."/>
            <person name="Roux S."/>
            <person name="Paez-Espino D."/>
            <person name="Jungbluth S."/>
            <person name="Walsh D.A."/>
            <person name="Denef V.J."/>
            <person name="McMahon K.D."/>
            <person name="Konstantinidis K.T."/>
            <person name="Eloe-Fadrosh E.A."/>
            <person name="Kyrpides N.C."/>
            <person name="Woyke T."/>
        </authorList>
    </citation>
    <scope>NUCLEOTIDE SEQUENCE</scope>
    <source>
        <strain evidence="1">GVMAG-M-3300014204-73</strain>
    </source>
</reference>
<evidence type="ECO:0000313" key="1">
    <source>
        <dbReference type="EMBL" id="QHS92429.1"/>
    </source>
</evidence>
<name>A0A6C0BLI2_9ZZZZ</name>
<protein>
    <submittedName>
        <fullName evidence="1">Uncharacterized protein</fullName>
    </submittedName>
</protein>
<organism evidence="1">
    <name type="scientific">viral metagenome</name>
    <dbReference type="NCBI Taxonomy" id="1070528"/>
    <lineage>
        <taxon>unclassified sequences</taxon>
        <taxon>metagenomes</taxon>
        <taxon>organismal metagenomes</taxon>
    </lineage>
</organism>
<sequence length="212" mass="23327">MTTIQIVNSATMVANRLEFDRVCALLYKAQDILIKVKEKIASLRGNFATMLEILPAYLDQISVEQTAYYDSQVFAFLQAVSMLINLRDATGIAYIKPVAVNSTSNAITVTIGYPQDNVSETLVTVDNISINLTTWEIAIGTYSINALHAAEIQTANTTEEEQAAGTFTQSEFITGITTEIQKLVYITALICRNEQNIAASLRYITQLKGLSL</sequence>
<dbReference type="AlphaFoldDB" id="A0A6C0BLI2"/>